<reference evidence="8 9" key="2">
    <citation type="journal article" date="2014" name="Genome Announc.">
        <title>Complete Genome Sequence of Coprothermobacter proteolyticus DSM 5265.</title>
        <authorList>
            <person name="Alexiev A."/>
            <person name="Coil D.A."/>
            <person name="Badger J.H."/>
            <person name="Enticknap J."/>
            <person name="Ward N."/>
            <person name="Robb F.T."/>
            <person name="Eisen J.A."/>
        </authorList>
    </citation>
    <scope>NUCLEOTIDE SEQUENCE [LARGE SCALE GENOMIC DNA]</scope>
    <source>
        <strain evidence="9">ATCC 35245 / DSM 5265 / OCM 4 / BT</strain>
    </source>
</reference>
<feature type="transmembrane region" description="Helical" evidence="6">
    <location>
        <begin position="329"/>
        <end position="349"/>
    </location>
</feature>
<dbReference type="STRING" id="309798.COPRO5265_1160"/>
<dbReference type="PANTHER" id="PTHR43646">
    <property type="entry name" value="GLYCOSYLTRANSFERASE"/>
    <property type="match status" value="1"/>
</dbReference>
<dbReference type="Gene3D" id="3.90.550.10">
    <property type="entry name" value="Spore Coat Polysaccharide Biosynthesis Protein SpsA, Chain A"/>
    <property type="match status" value="1"/>
</dbReference>
<proteinExistence type="predicted"/>
<evidence type="ECO:0000256" key="4">
    <source>
        <dbReference type="ARBA" id="ARBA00022679"/>
    </source>
</evidence>
<dbReference type="KEGG" id="cpo:COPRO5265_1160"/>
<dbReference type="Proteomes" id="UP000001732">
    <property type="component" value="Chromosome"/>
</dbReference>
<dbReference type="InterPro" id="IPR029044">
    <property type="entry name" value="Nucleotide-diphossugar_trans"/>
</dbReference>
<feature type="transmembrane region" description="Helical" evidence="6">
    <location>
        <begin position="275"/>
        <end position="294"/>
    </location>
</feature>
<evidence type="ECO:0000256" key="6">
    <source>
        <dbReference type="SAM" id="Phobius"/>
    </source>
</evidence>
<comment type="subcellular location">
    <subcellularLocation>
        <location evidence="1">Cell membrane</location>
    </subcellularLocation>
</comment>
<dbReference type="CAZy" id="GT2">
    <property type="family name" value="Glycosyltransferase Family 2"/>
</dbReference>
<feature type="domain" description="Glycosyltransferase 2-like" evidence="7">
    <location>
        <begin position="39"/>
        <end position="155"/>
    </location>
</feature>
<dbReference type="RefSeq" id="WP_012543540.1">
    <property type="nucleotide sequence ID" value="NC_011295.1"/>
</dbReference>
<protein>
    <submittedName>
        <fullName evidence="8">Glycosyl transferase</fullName>
    </submittedName>
</protein>
<evidence type="ECO:0000313" key="9">
    <source>
        <dbReference type="Proteomes" id="UP000001732"/>
    </source>
</evidence>
<organism evidence="8 9">
    <name type="scientific">Coprothermobacter proteolyticus (strain ATCC 35245 / DSM 5265 / OCM 4 / BT)</name>
    <dbReference type="NCBI Taxonomy" id="309798"/>
    <lineage>
        <taxon>Bacteria</taxon>
        <taxon>Pseudomonadati</taxon>
        <taxon>Coprothermobacterota</taxon>
        <taxon>Coprothermobacteria</taxon>
        <taxon>Coprothermobacterales</taxon>
        <taxon>Coprothermobacteraceae</taxon>
        <taxon>Coprothermobacter</taxon>
    </lineage>
</organism>
<dbReference type="OrthoDB" id="9800276at2"/>
<evidence type="ECO:0000313" key="8">
    <source>
        <dbReference type="EMBL" id="ACI16888.1"/>
    </source>
</evidence>
<keyword evidence="6" id="KW-0812">Transmembrane</keyword>
<dbReference type="AlphaFoldDB" id="B5Y9M1"/>
<evidence type="ECO:0000256" key="1">
    <source>
        <dbReference type="ARBA" id="ARBA00004236"/>
    </source>
</evidence>
<dbReference type="SUPFAM" id="SSF53448">
    <property type="entry name" value="Nucleotide-diphospho-sugar transferases"/>
    <property type="match status" value="1"/>
</dbReference>
<dbReference type="PANTHER" id="PTHR43646:SF2">
    <property type="entry name" value="GLYCOSYLTRANSFERASE 2-LIKE DOMAIN-CONTAINING PROTEIN"/>
    <property type="match status" value="1"/>
</dbReference>
<sequence length="371" mass="42650">MMRGLFIFVLYQFLNSIVNGFLIRIPRQQEDTVGTPRVSVLVPARNEEENIGQCVQSLLMQDYPNYEIVVLNDSSEDGTTTVLKNINSEKLKVIESKDVLPEGWTGKNWACYRLFLNSTGEIVIFTDADTIHSSNMISTMVQEMERRNLSFASGIPRELITTFGERITVPFMNYSIVSIFPIFLSYLSPVFNMFSVANGQFMTFKRCAYEQIGGHAAVKEEIVEDIELSKLVCKHGMKVGMYNLSNLVSCRMYRGFREAFKGLSNSYFALSGMRIIPSLFVWTWMLIVGIYPLFSLLEPAHRLLALETICMTMLIWYETSLNYKLPRHIVFYYPLISLVNSLIGFHSIIEGLRRNTSWKGRTISVKKPRWF</sequence>
<evidence type="ECO:0000256" key="2">
    <source>
        <dbReference type="ARBA" id="ARBA00022475"/>
    </source>
</evidence>
<dbReference type="InterPro" id="IPR001173">
    <property type="entry name" value="Glyco_trans_2-like"/>
</dbReference>
<keyword evidence="2" id="KW-1003">Cell membrane</keyword>
<dbReference type="GO" id="GO:0016757">
    <property type="term" value="F:glycosyltransferase activity"/>
    <property type="evidence" value="ECO:0007669"/>
    <property type="project" value="UniProtKB-KW"/>
</dbReference>
<name>B5Y9M1_COPPD</name>
<evidence type="ECO:0000259" key="7">
    <source>
        <dbReference type="Pfam" id="PF00535"/>
    </source>
</evidence>
<dbReference type="Pfam" id="PF00535">
    <property type="entry name" value="Glycos_transf_2"/>
    <property type="match status" value="1"/>
</dbReference>
<accession>B5Y9M1</accession>
<evidence type="ECO:0000256" key="3">
    <source>
        <dbReference type="ARBA" id="ARBA00022676"/>
    </source>
</evidence>
<dbReference type="GO" id="GO:0005886">
    <property type="term" value="C:plasma membrane"/>
    <property type="evidence" value="ECO:0007669"/>
    <property type="project" value="UniProtKB-SubCell"/>
</dbReference>
<gene>
    <name evidence="8" type="ordered locus">COPRO5265_1160</name>
</gene>
<evidence type="ECO:0000256" key="5">
    <source>
        <dbReference type="ARBA" id="ARBA00023136"/>
    </source>
</evidence>
<reference evidence="9" key="1">
    <citation type="submission" date="2008-08" db="EMBL/GenBank/DDBJ databases">
        <title>The complete genome sequence of Coprothermobacter proteolyticus strain ATCC 5245 / DSM 5265 / BT.</title>
        <authorList>
            <person name="Dodson R.J."/>
            <person name="Durkin A.S."/>
            <person name="Wu M."/>
            <person name="Eisen J."/>
            <person name="Sutton G."/>
        </authorList>
    </citation>
    <scope>NUCLEOTIDE SEQUENCE [LARGE SCALE GENOMIC DNA]</scope>
    <source>
        <strain evidence="9">ATCC 35245 / DSM 5265 / OCM 4 / BT</strain>
    </source>
</reference>
<dbReference type="CDD" id="cd06423">
    <property type="entry name" value="CESA_like"/>
    <property type="match status" value="1"/>
</dbReference>
<keyword evidence="5 6" id="KW-0472">Membrane</keyword>
<keyword evidence="3" id="KW-0328">Glycosyltransferase</keyword>
<feature type="transmembrane region" description="Helical" evidence="6">
    <location>
        <begin position="171"/>
        <end position="196"/>
    </location>
</feature>
<dbReference type="EMBL" id="CP001145">
    <property type="protein sequence ID" value="ACI16888.1"/>
    <property type="molecule type" value="Genomic_DNA"/>
</dbReference>
<dbReference type="HOGENOM" id="CLU_038143_0_0_9"/>
<keyword evidence="9" id="KW-1185">Reference proteome</keyword>
<keyword evidence="6" id="KW-1133">Transmembrane helix</keyword>
<dbReference type="eggNOG" id="COG1215">
    <property type="taxonomic scope" value="Bacteria"/>
</dbReference>
<keyword evidence="4 8" id="KW-0808">Transferase</keyword>